<dbReference type="GO" id="GO:0003904">
    <property type="term" value="F:deoxyribodipyrimidine photo-lyase activity"/>
    <property type="evidence" value="ECO:0007669"/>
    <property type="project" value="UniProtKB-EC"/>
</dbReference>
<keyword evidence="3 5" id="KW-0274">FAD</keyword>
<feature type="binding site" evidence="5">
    <location>
        <begin position="236"/>
        <end position="240"/>
    </location>
    <ligand>
        <name>FAD</name>
        <dbReference type="ChEBI" id="CHEBI:57692"/>
    </ligand>
</feature>
<feature type="site" description="Electron transfer via tryptophanyl radical" evidence="6">
    <location>
        <position position="381"/>
    </location>
</feature>
<dbReference type="GO" id="GO:0006139">
    <property type="term" value="P:nucleobase-containing compound metabolic process"/>
    <property type="evidence" value="ECO:0007669"/>
    <property type="project" value="UniProtKB-ARBA"/>
</dbReference>
<dbReference type="Gene3D" id="1.10.579.10">
    <property type="entry name" value="DNA Cyclobutane Dipyrimidine Photolyase, subunit A, domain 3"/>
    <property type="match status" value="1"/>
</dbReference>
<evidence type="ECO:0000313" key="10">
    <source>
        <dbReference type="Proteomes" id="UP000553766"/>
    </source>
</evidence>
<feature type="binding site" evidence="5">
    <location>
        <position position="224"/>
    </location>
    <ligand>
        <name>FAD</name>
        <dbReference type="ChEBI" id="CHEBI:57692"/>
    </ligand>
</feature>
<dbReference type="Gene3D" id="1.25.40.80">
    <property type="match status" value="1"/>
</dbReference>
<dbReference type="PROSITE" id="PS00394">
    <property type="entry name" value="DNA_PHOTOLYASES_1_1"/>
    <property type="match status" value="1"/>
</dbReference>
<evidence type="ECO:0000256" key="2">
    <source>
        <dbReference type="ARBA" id="ARBA00022630"/>
    </source>
</evidence>
<comment type="similarity">
    <text evidence="7">Belongs to the DNA photolyase family.</text>
</comment>
<comment type="cofactor">
    <cofactor evidence="1">
        <name>(6R)-5,10-methylene-5,6,7,8-tetrahydrofolate</name>
        <dbReference type="ChEBI" id="CHEBI:15636"/>
    </cofactor>
</comment>
<dbReference type="Gene3D" id="3.40.50.620">
    <property type="entry name" value="HUPs"/>
    <property type="match status" value="1"/>
</dbReference>
<evidence type="ECO:0000256" key="5">
    <source>
        <dbReference type="PIRSR" id="PIRSR602081-1"/>
    </source>
</evidence>
<dbReference type="PANTHER" id="PTHR11455">
    <property type="entry name" value="CRYPTOCHROME"/>
    <property type="match status" value="1"/>
</dbReference>
<dbReference type="RefSeq" id="WP_184011506.1">
    <property type="nucleotide sequence ID" value="NZ_JACIJS010000006.1"/>
</dbReference>
<evidence type="ECO:0000256" key="3">
    <source>
        <dbReference type="ARBA" id="ARBA00022827"/>
    </source>
</evidence>
<sequence>MTDSETPSLLWLRRDLRLSDHPALTAAVGAGAVIPVFVLDPETEALGAAPRWRLEQSLVSFEKTLKDKGSRLIVRRGAAAQVLRDLVEQTGARAVHWSRLYDPVSKARDTAVKSSLKEMGITAQSHPGHLLREPWTVETKTGGFYKVYTPYWKAMAQLDMDAPLPAPKSIPNPQNWPDSLKISDLGLGKDMRRGASVVAEFAIVGEQEAQGRLGAFLSHGITEYASARDRTDQGGTSGLSENLTYGEIGIRAVWHAALRAREEGKPGAETFLKELVWRDFAWHLIHHTPHITDESWRPEWQSFPWRDDNDDAERWRRGLTGEPMVDAGMRQMYITGTMHNRVRMLVASYLTKHLMTHWRVGQKWFEECLIDWDPASNAMGWQWAAGSGPDASPYFRIFNPETQAEKFDPKRTYRRRFIAGYGGSKEADALKLFEAVPRSWNMTPADPYPERMVDLKAGRERALDAYQKHKAA</sequence>
<dbReference type="InterPro" id="IPR014729">
    <property type="entry name" value="Rossmann-like_a/b/a_fold"/>
</dbReference>
<reference evidence="9 10" key="1">
    <citation type="submission" date="2020-08" db="EMBL/GenBank/DDBJ databases">
        <title>Genomic Encyclopedia of Type Strains, Phase IV (KMG-IV): sequencing the most valuable type-strain genomes for metagenomic binning, comparative biology and taxonomic classification.</title>
        <authorList>
            <person name="Goeker M."/>
        </authorList>
    </citation>
    <scope>NUCLEOTIDE SEQUENCE [LARGE SCALE GENOMIC DNA]</scope>
    <source>
        <strain evidence="9 10">DSM 103377</strain>
    </source>
</reference>
<dbReference type="GO" id="GO:0003677">
    <property type="term" value="F:DNA binding"/>
    <property type="evidence" value="ECO:0007669"/>
    <property type="project" value="TreeGrafter"/>
</dbReference>
<dbReference type="InterPro" id="IPR018394">
    <property type="entry name" value="DNA_photolyase_1_CS_C"/>
</dbReference>
<comment type="cofactor">
    <cofactor evidence="5">
        <name>FAD</name>
        <dbReference type="ChEBI" id="CHEBI:57692"/>
    </cofactor>
    <text evidence="5">Binds 1 FAD per subunit.</text>
</comment>
<gene>
    <name evidence="9" type="ORF">FHS89_002178</name>
</gene>
<feature type="binding site" evidence="5">
    <location>
        <begin position="371"/>
        <end position="373"/>
    </location>
    <ligand>
        <name>FAD</name>
        <dbReference type="ChEBI" id="CHEBI:57692"/>
    </ligand>
</feature>
<accession>A0A840WR52</accession>
<keyword evidence="10" id="KW-1185">Reference proteome</keyword>
<evidence type="ECO:0000256" key="1">
    <source>
        <dbReference type="ARBA" id="ARBA00001932"/>
    </source>
</evidence>
<dbReference type="PANTHER" id="PTHR11455:SF9">
    <property type="entry name" value="CRYPTOCHROME CIRCADIAN CLOCK 5 ISOFORM X1"/>
    <property type="match status" value="1"/>
</dbReference>
<keyword evidence="2 5" id="KW-0285">Flavoprotein</keyword>
<feature type="binding site" evidence="5">
    <location>
        <position position="271"/>
    </location>
    <ligand>
        <name>FAD</name>
        <dbReference type="ChEBI" id="CHEBI:57692"/>
    </ligand>
</feature>
<evidence type="ECO:0000256" key="4">
    <source>
        <dbReference type="ARBA" id="ARBA00022991"/>
    </source>
</evidence>
<proteinExistence type="inferred from homology"/>
<comment type="caution">
    <text evidence="9">The sequence shown here is derived from an EMBL/GenBank/DDBJ whole genome shotgun (WGS) entry which is preliminary data.</text>
</comment>
<evidence type="ECO:0000256" key="6">
    <source>
        <dbReference type="PIRSR" id="PIRSR602081-2"/>
    </source>
</evidence>
<feature type="domain" description="Photolyase/cryptochrome alpha/beta" evidence="8">
    <location>
        <begin position="6"/>
        <end position="131"/>
    </location>
</feature>
<dbReference type="InterPro" id="IPR036155">
    <property type="entry name" value="Crypto/Photolyase_N_sf"/>
</dbReference>
<evidence type="ECO:0000256" key="7">
    <source>
        <dbReference type="RuleBase" id="RU004182"/>
    </source>
</evidence>
<dbReference type="InterPro" id="IPR036134">
    <property type="entry name" value="Crypto/Photolyase_FAD-like_sf"/>
</dbReference>
<keyword evidence="9" id="KW-0456">Lyase</keyword>
<dbReference type="SUPFAM" id="SSF52425">
    <property type="entry name" value="Cryptochrome/photolyase, N-terminal domain"/>
    <property type="match status" value="1"/>
</dbReference>
<dbReference type="InterPro" id="IPR002081">
    <property type="entry name" value="Cryptochrome/DNA_photolyase_1"/>
</dbReference>
<dbReference type="Pfam" id="PF00875">
    <property type="entry name" value="DNA_photolyase"/>
    <property type="match status" value="1"/>
</dbReference>
<dbReference type="SUPFAM" id="SSF48173">
    <property type="entry name" value="Cryptochrome/photolyase FAD-binding domain"/>
    <property type="match status" value="1"/>
</dbReference>
<name>A0A840WR52_9RHOB</name>
<dbReference type="Proteomes" id="UP000553766">
    <property type="component" value="Unassembled WGS sequence"/>
</dbReference>
<dbReference type="GO" id="GO:0006950">
    <property type="term" value="P:response to stress"/>
    <property type="evidence" value="ECO:0007669"/>
    <property type="project" value="UniProtKB-ARBA"/>
</dbReference>
<dbReference type="PRINTS" id="PR00147">
    <property type="entry name" value="DNAPHOTLYASE"/>
</dbReference>
<feature type="site" description="Electron transfer via tryptophanyl radical" evidence="6">
    <location>
        <position position="305"/>
    </location>
</feature>
<dbReference type="PROSITE" id="PS51645">
    <property type="entry name" value="PHR_CRY_ALPHA_BETA"/>
    <property type="match status" value="1"/>
</dbReference>
<dbReference type="GO" id="GO:0009416">
    <property type="term" value="P:response to light stimulus"/>
    <property type="evidence" value="ECO:0007669"/>
    <property type="project" value="TreeGrafter"/>
</dbReference>
<dbReference type="EMBL" id="JACIJS010000006">
    <property type="protein sequence ID" value="MBB5516152.1"/>
    <property type="molecule type" value="Genomic_DNA"/>
</dbReference>
<dbReference type="EC" id="4.1.99.3" evidence="9"/>
<dbReference type="InterPro" id="IPR006050">
    <property type="entry name" value="DNA_photolyase_N"/>
</dbReference>
<protein>
    <submittedName>
        <fullName evidence="9">Deoxyribodipyrimidine photo-lyase</fullName>
        <ecNumber evidence="9">4.1.99.3</ecNumber>
    </submittedName>
</protein>
<evidence type="ECO:0000313" key="9">
    <source>
        <dbReference type="EMBL" id="MBB5516152.1"/>
    </source>
</evidence>
<dbReference type="Pfam" id="PF03441">
    <property type="entry name" value="FAD_binding_7"/>
    <property type="match status" value="1"/>
</dbReference>
<dbReference type="AlphaFoldDB" id="A0A840WR52"/>
<evidence type="ECO:0000259" key="8">
    <source>
        <dbReference type="PROSITE" id="PS51645"/>
    </source>
</evidence>
<keyword evidence="4 7" id="KW-0157">Chromophore</keyword>
<feature type="site" description="Electron transfer via tryptophanyl radical" evidence="6">
    <location>
        <position position="358"/>
    </location>
</feature>
<organism evidence="9 10">
    <name type="scientific">Rubricella aquisinus</name>
    <dbReference type="NCBI Taxonomy" id="2028108"/>
    <lineage>
        <taxon>Bacteria</taxon>
        <taxon>Pseudomonadati</taxon>
        <taxon>Pseudomonadota</taxon>
        <taxon>Alphaproteobacteria</taxon>
        <taxon>Rhodobacterales</taxon>
        <taxon>Paracoccaceae</taxon>
        <taxon>Rubricella</taxon>
    </lineage>
</organism>
<dbReference type="InterPro" id="IPR005101">
    <property type="entry name" value="Cryptochr/Photolyase_FAD-bd"/>
</dbReference>
<dbReference type="GO" id="GO:0071949">
    <property type="term" value="F:FAD binding"/>
    <property type="evidence" value="ECO:0007669"/>
    <property type="project" value="TreeGrafter"/>
</dbReference>